<evidence type="ECO:0000259" key="1">
    <source>
        <dbReference type="SMART" id="SM00587"/>
    </source>
</evidence>
<organism evidence="2 3">
    <name type="scientific">Parafrankia irregularis</name>
    <dbReference type="NCBI Taxonomy" id="795642"/>
    <lineage>
        <taxon>Bacteria</taxon>
        <taxon>Bacillati</taxon>
        <taxon>Actinomycetota</taxon>
        <taxon>Actinomycetes</taxon>
        <taxon>Frankiales</taxon>
        <taxon>Frankiaceae</taxon>
        <taxon>Parafrankia</taxon>
    </lineage>
</organism>
<dbReference type="InterPro" id="IPR004119">
    <property type="entry name" value="EcKL"/>
</dbReference>
<dbReference type="PANTHER" id="PTHR23020">
    <property type="entry name" value="UNCHARACTERIZED NUCLEAR HORMONE RECEPTOR-RELATED"/>
    <property type="match status" value="1"/>
</dbReference>
<dbReference type="InterPro" id="IPR011009">
    <property type="entry name" value="Kinase-like_dom_sf"/>
</dbReference>
<reference evidence="3" key="1">
    <citation type="submission" date="2015-11" db="EMBL/GenBank/DDBJ databases">
        <authorList>
            <person name="Varghese N."/>
        </authorList>
    </citation>
    <scope>NUCLEOTIDE SEQUENCE [LARGE SCALE GENOMIC DNA]</scope>
    <source>
        <strain evidence="3">DSM 45899</strain>
    </source>
</reference>
<dbReference type="GO" id="GO:0016301">
    <property type="term" value="F:kinase activity"/>
    <property type="evidence" value="ECO:0007669"/>
    <property type="project" value="UniProtKB-KW"/>
</dbReference>
<keyword evidence="2" id="KW-0808">Transferase</keyword>
<evidence type="ECO:0000313" key="3">
    <source>
        <dbReference type="Proteomes" id="UP000198802"/>
    </source>
</evidence>
<accession>A0A0S4QP09</accession>
<proteinExistence type="predicted"/>
<dbReference type="PANTHER" id="PTHR23020:SF41">
    <property type="entry name" value="AMINOGLYCOSIDE PHOSPHOTRANSFERASE DOMAIN-CONTAINING PROTEIN"/>
    <property type="match status" value="1"/>
</dbReference>
<dbReference type="SUPFAM" id="SSF56112">
    <property type="entry name" value="Protein kinase-like (PK-like)"/>
    <property type="match status" value="1"/>
</dbReference>
<name>A0A0S4QP09_9ACTN</name>
<dbReference type="Proteomes" id="UP000198802">
    <property type="component" value="Unassembled WGS sequence"/>
</dbReference>
<dbReference type="InterPro" id="IPR052961">
    <property type="entry name" value="Oxido-Kinase-like_Enzymes"/>
</dbReference>
<dbReference type="AlphaFoldDB" id="A0A0S4QP09"/>
<gene>
    <name evidence="2" type="ORF">Ga0074812_1124</name>
</gene>
<keyword evidence="3" id="KW-1185">Reference proteome</keyword>
<feature type="domain" description="CHK kinase-like" evidence="1">
    <location>
        <begin position="140"/>
        <end position="328"/>
    </location>
</feature>
<dbReference type="RefSeq" id="WP_091278667.1">
    <property type="nucleotide sequence ID" value="NZ_FAOZ01000012.1"/>
</dbReference>
<dbReference type="Pfam" id="PF02958">
    <property type="entry name" value="EcKL"/>
    <property type="match status" value="1"/>
</dbReference>
<dbReference type="EMBL" id="FAOZ01000012">
    <property type="protein sequence ID" value="CUU57344.1"/>
    <property type="molecule type" value="Genomic_DNA"/>
</dbReference>
<keyword evidence="2" id="KW-0418">Kinase</keyword>
<protein>
    <submittedName>
        <fullName evidence="2">Ecdysteroid kinase</fullName>
    </submittedName>
</protein>
<dbReference type="Gene3D" id="3.90.1200.10">
    <property type="match status" value="1"/>
</dbReference>
<dbReference type="InterPro" id="IPR015897">
    <property type="entry name" value="CHK_kinase-like"/>
</dbReference>
<evidence type="ECO:0000313" key="2">
    <source>
        <dbReference type="EMBL" id="CUU57344.1"/>
    </source>
</evidence>
<dbReference type="SMART" id="SM00587">
    <property type="entry name" value="CHK"/>
    <property type="match status" value="1"/>
</dbReference>
<sequence>MTGDVRAPAAPAASGQAAVLGGGPGIVDDPAEITPAWMTDVLRAGGLDAEVTGVRFEPVGTGQTAVSYRFHLDGRGADGRGAPASLVVKMAAGAPDVRRRLRSAYRNEVGFYAYFAHRAAIRTPRCWYAAVSDDLLRFTLVLDDAYPAEAGSQLDGCSQARATIAVRNLAGLHAPFWNAENLSGEEGFGKDAPLGRDTAWPVRADERGMAYLGKVVTAAAAEFTERYREQLEPEDAETLLRAAALVSGWGRHTATRHSLIHGDYRLDNLLFTGDSDVQAVDWQTLEIGFPGRDLAYFLSTALAPAARRAQEVELVAAYHDQLVEYGVTGYSGADCFEDYRRGMLQGPLITMIGCVYASAPRTDSSDRMFLSMATNAARAIRDLGVLDLLSASA</sequence>